<dbReference type="AlphaFoldDB" id="A0AA48HMY6"/>
<evidence type="ECO:0000313" key="13">
    <source>
        <dbReference type="EMBL" id="BDX07751.1"/>
    </source>
</evidence>
<dbReference type="Pfam" id="PF01041">
    <property type="entry name" value="DegT_DnrJ_EryC1"/>
    <property type="match status" value="1"/>
</dbReference>
<dbReference type="SUPFAM" id="SSF53383">
    <property type="entry name" value="PLP-dependent transferases"/>
    <property type="match status" value="1"/>
</dbReference>
<reference evidence="13" key="1">
    <citation type="submission" date="2023-01" db="EMBL/GenBank/DDBJ databases">
        <title>Complete genome sequence of Planctobacterium marinum strain Dej080120_11.</title>
        <authorList>
            <person name="Ueki S."/>
            <person name="Maruyama F."/>
        </authorList>
    </citation>
    <scope>NUCLEOTIDE SEQUENCE</scope>
    <source>
        <strain evidence="13">Dej080120_11</strain>
    </source>
</reference>
<protein>
    <recommendedName>
        <fullName evidence="9">GDP-perosamine synthase</fullName>
        <ecNumber evidence="8">2.6.1.102</ecNumber>
    </recommendedName>
</protein>
<dbReference type="FunFam" id="3.40.640.10:FF:000090">
    <property type="entry name" value="Pyridoxal phosphate-dependent aminotransferase"/>
    <property type="match status" value="1"/>
</dbReference>
<proteinExistence type="inferred from homology"/>
<dbReference type="GO" id="GO:0000271">
    <property type="term" value="P:polysaccharide biosynthetic process"/>
    <property type="evidence" value="ECO:0007669"/>
    <property type="project" value="TreeGrafter"/>
</dbReference>
<sequence>MNPGFSKVRLPISVPYIAHNEKAYVAKCMETGWISSQGDFVKQFEHDFAKFTGAKFAVSVSNGTAALHLTLIALGIRPGDEVIVPNMTFAATANAVIHCGATPVLCDVDKNTWTLDCQQAEALITAKTKAIIPVHLFGVPADMTSLMNLAAKYQLKIVEDCAQAIGAKVNSDTVGTIGHAGCFSFFANKTMTTGEGGMVTTNDESLFQKLLCYRDHGMRKERRYWHEVPGLNYRLTNLQAAIGVAQLEQITHLIETRKNIAQAYRKGLDDVAGVLSATPLNGTSSVTWLSSFRFNPEYFKWDIDTIVAMLGRQGIETRRFFPVLNIQPPYLNQHRHFKVSDRLAQEGLCLPTWVGLREQDITEVVEQIKDCLC</sequence>
<dbReference type="EC" id="2.6.1.102" evidence="8"/>
<dbReference type="InterPro" id="IPR015422">
    <property type="entry name" value="PyrdxlP-dep_Trfase_small"/>
</dbReference>
<evidence type="ECO:0000256" key="4">
    <source>
        <dbReference type="ARBA" id="ARBA00022679"/>
    </source>
</evidence>
<evidence type="ECO:0000256" key="11">
    <source>
        <dbReference type="PIRSR" id="PIRSR000390-2"/>
    </source>
</evidence>
<dbReference type="Proteomes" id="UP001333710">
    <property type="component" value="Chromosome"/>
</dbReference>
<gene>
    <name evidence="13" type="ORF">MACH26_32720</name>
</gene>
<evidence type="ECO:0000313" key="14">
    <source>
        <dbReference type="Proteomes" id="UP001333710"/>
    </source>
</evidence>
<evidence type="ECO:0000256" key="7">
    <source>
        <dbReference type="ARBA" id="ARBA00051587"/>
    </source>
</evidence>
<accession>A0AA48HMY6</accession>
<evidence type="ECO:0000256" key="9">
    <source>
        <dbReference type="ARBA" id="ARBA00074221"/>
    </source>
</evidence>
<evidence type="ECO:0000256" key="1">
    <source>
        <dbReference type="ARBA" id="ARBA00001933"/>
    </source>
</evidence>
<comment type="pathway">
    <text evidence="2">Bacterial outer membrane biogenesis; LPS O-antigen biosynthesis.</text>
</comment>
<evidence type="ECO:0000256" key="2">
    <source>
        <dbReference type="ARBA" id="ARBA00005125"/>
    </source>
</evidence>
<comment type="cofactor">
    <cofactor evidence="1">
        <name>pyridoxal 5'-phosphate</name>
        <dbReference type="ChEBI" id="CHEBI:597326"/>
    </cofactor>
</comment>
<dbReference type="GO" id="GO:0030170">
    <property type="term" value="F:pyridoxal phosphate binding"/>
    <property type="evidence" value="ECO:0007669"/>
    <property type="project" value="TreeGrafter"/>
</dbReference>
<feature type="modified residue" description="N6-(pyridoxal phosphate)lysine" evidence="11">
    <location>
        <position position="189"/>
    </location>
</feature>
<name>A0AA48HMY6_9ALTE</name>
<keyword evidence="3 13" id="KW-0032">Aminotransferase</keyword>
<keyword evidence="5 11" id="KW-0663">Pyridoxal phosphate</keyword>
<dbReference type="PIRSF" id="PIRSF000390">
    <property type="entry name" value="PLP_StrS"/>
    <property type="match status" value="1"/>
</dbReference>
<dbReference type="Gene3D" id="3.40.640.10">
    <property type="entry name" value="Type I PLP-dependent aspartate aminotransferase-like (Major domain)"/>
    <property type="match status" value="1"/>
</dbReference>
<evidence type="ECO:0000256" key="5">
    <source>
        <dbReference type="ARBA" id="ARBA00022898"/>
    </source>
</evidence>
<comment type="catalytic activity">
    <reaction evidence="7">
        <text>GDP-alpha-D-perosamine + 2-oxoglutarate = GDP-4-dehydro-alpha-D-rhamnose + L-glutamate</text>
        <dbReference type="Rhea" id="RHEA:36779"/>
        <dbReference type="ChEBI" id="CHEBI:16810"/>
        <dbReference type="ChEBI" id="CHEBI:29985"/>
        <dbReference type="ChEBI" id="CHEBI:57964"/>
        <dbReference type="ChEBI" id="CHEBI:73996"/>
        <dbReference type="EC" id="2.6.1.102"/>
    </reaction>
</comment>
<dbReference type="PANTHER" id="PTHR30244">
    <property type="entry name" value="TRANSAMINASE"/>
    <property type="match status" value="1"/>
</dbReference>
<comment type="similarity">
    <text evidence="6 12">Belongs to the DegT/DnrJ/EryC1 family.</text>
</comment>
<keyword evidence="14" id="KW-1185">Reference proteome</keyword>
<evidence type="ECO:0000256" key="10">
    <source>
        <dbReference type="PIRSR" id="PIRSR000390-1"/>
    </source>
</evidence>
<evidence type="ECO:0000256" key="6">
    <source>
        <dbReference type="ARBA" id="ARBA00037999"/>
    </source>
</evidence>
<keyword evidence="4" id="KW-0808">Transferase</keyword>
<dbReference type="CDD" id="cd00616">
    <property type="entry name" value="AHBA_syn"/>
    <property type="match status" value="1"/>
</dbReference>
<dbReference type="KEGG" id="pmaw:MACH26_32720"/>
<evidence type="ECO:0000256" key="3">
    <source>
        <dbReference type="ARBA" id="ARBA00022576"/>
    </source>
</evidence>
<dbReference type="Gene3D" id="3.90.1150.10">
    <property type="entry name" value="Aspartate Aminotransferase, domain 1"/>
    <property type="match status" value="1"/>
</dbReference>
<feature type="active site" description="Proton acceptor" evidence="10">
    <location>
        <position position="189"/>
    </location>
</feature>
<dbReference type="RefSeq" id="WP_338293849.1">
    <property type="nucleotide sequence ID" value="NZ_AP027272.1"/>
</dbReference>
<dbReference type="InterPro" id="IPR015424">
    <property type="entry name" value="PyrdxlP-dep_Trfase"/>
</dbReference>
<dbReference type="EMBL" id="AP027272">
    <property type="protein sequence ID" value="BDX07751.1"/>
    <property type="molecule type" value="Genomic_DNA"/>
</dbReference>
<dbReference type="InterPro" id="IPR015421">
    <property type="entry name" value="PyrdxlP-dep_Trfase_major"/>
</dbReference>
<dbReference type="GO" id="GO:0102933">
    <property type="term" value="F:GDP-4-dehydro-6-deoxy-D-mannose-4-aminotransferase activity"/>
    <property type="evidence" value="ECO:0007669"/>
    <property type="project" value="UniProtKB-EC"/>
</dbReference>
<dbReference type="InterPro" id="IPR000653">
    <property type="entry name" value="DegT/StrS_aminotransferase"/>
</dbReference>
<evidence type="ECO:0000256" key="8">
    <source>
        <dbReference type="ARBA" id="ARBA00066317"/>
    </source>
</evidence>
<dbReference type="PANTHER" id="PTHR30244:SF34">
    <property type="entry name" value="DTDP-4-AMINO-4,6-DIDEOXYGALACTOSE TRANSAMINASE"/>
    <property type="match status" value="1"/>
</dbReference>
<organism evidence="13 14">
    <name type="scientific">Planctobacterium marinum</name>
    <dbReference type="NCBI Taxonomy" id="1631968"/>
    <lineage>
        <taxon>Bacteria</taxon>
        <taxon>Pseudomonadati</taxon>
        <taxon>Pseudomonadota</taxon>
        <taxon>Gammaproteobacteria</taxon>
        <taxon>Alteromonadales</taxon>
        <taxon>Alteromonadaceae</taxon>
        <taxon>Planctobacterium</taxon>
    </lineage>
</organism>
<evidence type="ECO:0000256" key="12">
    <source>
        <dbReference type="RuleBase" id="RU004508"/>
    </source>
</evidence>